<evidence type="ECO:0000313" key="2">
    <source>
        <dbReference type="Proteomes" id="UP000789525"/>
    </source>
</evidence>
<dbReference type="Proteomes" id="UP000789525">
    <property type="component" value="Unassembled WGS sequence"/>
</dbReference>
<organism evidence="1 2">
    <name type="scientific">Acaulospora colombiana</name>
    <dbReference type="NCBI Taxonomy" id="27376"/>
    <lineage>
        <taxon>Eukaryota</taxon>
        <taxon>Fungi</taxon>
        <taxon>Fungi incertae sedis</taxon>
        <taxon>Mucoromycota</taxon>
        <taxon>Glomeromycotina</taxon>
        <taxon>Glomeromycetes</taxon>
        <taxon>Diversisporales</taxon>
        <taxon>Acaulosporaceae</taxon>
        <taxon>Acaulospora</taxon>
    </lineage>
</organism>
<sequence>MWSRRALLDVSIEDGSMIAYTKRAISLGFAVIICNPNEVFWYKGKGVIILPKANVEFDSIPDCEYNEYVTTSVIDRVFDFFMEKLSMPDNWREAMMLNGEEESGLEQLDNKAQKSFEDDLLVNDVQDKIHYYMEKSEGSNSGWD</sequence>
<comment type="caution">
    <text evidence="1">The sequence shown here is derived from an EMBL/GenBank/DDBJ whole genome shotgun (WGS) entry which is preliminary data.</text>
</comment>
<reference evidence="1" key="1">
    <citation type="submission" date="2021-06" db="EMBL/GenBank/DDBJ databases">
        <authorList>
            <person name="Kallberg Y."/>
            <person name="Tangrot J."/>
            <person name="Rosling A."/>
        </authorList>
    </citation>
    <scope>NUCLEOTIDE SEQUENCE</scope>
    <source>
        <strain evidence="1">CL356</strain>
    </source>
</reference>
<proteinExistence type="predicted"/>
<name>A0ACA9M1Q7_9GLOM</name>
<gene>
    <name evidence="1" type="ORF">ACOLOM_LOCUS5078</name>
</gene>
<dbReference type="EMBL" id="CAJVPT010008916">
    <property type="protein sequence ID" value="CAG8556863.1"/>
    <property type="molecule type" value="Genomic_DNA"/>
</dbReference>
<protein>
    <submittedName>
        <fullName evidence="1">11769_t:CDS:1</fullName>
    </submittedName>
</protein>
<accession>A0ACA9M1Q7</accession>
<evidence type="ECO:0000313" key="1">
    <source>
        <dbReference type="EMBL" id="CAG8556863.1"/>
    </source>
</evidence>
<keyword evidence="2" id="KW-1185">Reference proteome</keyword>